<dbReference type="InterPro" id="IPR005662">
    <property type="entry name" value="GTPase_Era-like"/>
</dbReference>
<evidence type="ECO:0000256" key="1">
    <source>
        <dbReference type="SAM" id="Phobius"/>
    </source>
</evidence>
<dbReference type="PANTHER" id="PTHR42698:SF1">
    <property type="entry name" value="GTPASE ERA, MITOCHONDRIAL"/>
    <property type="match status" value="1"/>
</dbReference>
<dbReference type="InterPro" id="IPR027417">
    <property type="entry name" value="P-loop_NTPase"/>
</dbReference>
<name>A0ABP9HGP0_9ACTN</name>
<sequence length="513" mass="54377">MNTVHDRFVGAYPGHAYGTEEEPTRLLARLSALDRMTEAAAGRLPDERLLPVRALLDRADARLRTAPRHSAVVIAGATGSGKSSLFNALVGLDLSPVGVRRPTTTGAVSCAWDPDGAGPLLDLLGFPRGRRIPRHGVLDDAGPLRDPVLSRLVLIDLPDHDSVETGHREEVDRYVAAADHLIWVLDPQKYADALVHHAYLRPLAQHADVLTVVLNQTDRLPGPDAVAQVTTDLRRILADDGLADVRLIATSAATGDGVRELRDAVAGVAASRRTALLRLSADLDHLTASFDRVFTGVVPGAETFDPPVRDRLVDGIAGAAGIGGGGGERGAVYPIHVHEVDLAVRHAAFGLVRDLPRPWASGVREALAHGARRVPEALRAELATPAGPAAAVPARVQAAAVALWVGVALTVLGVVGIALALADIEPIGRVDGWYAALAPLAAGVLLALGALYAGEAWRSEADRDRRVAAERELRARVAGVADEYLVDPATVELERYREAHAFFVAAREALHVH</sequence>
<gene>
    <name evidence="3" type="ORF">GCM10023205_39900</name>
</gene>
<keyword evidence="1" id="KW-0472">Membrane</keyword>
<dbReference type="RefSeq" id="WP_345676915.1">
    <property type="nucleotide sequence ID" value="NZ_BAABHS010000013.1"/>
</dbReference>
<dbReference type="SUPFAM" id="SSF52540">
    <property type="entry name" value="P-loop containing nucleoside triphosphate hydrolases"/>
    <property type="match status" value="1"/>
</dbReference>
<keyword evidence="1" id="KW-0812">Transmembrane</keyword>
<dbReference type="Pfam" id="PF01926">
    <property type="entry name" value="MMR_HSR1"/>
    <property type="match status" value="1"/>
</dbReference>
<evidence type="ECO:0000313" key="3">
    <source>
        <dbReference type="EMBL" id="GAA4970386.1"/>
    </source>
</evidence>
<feature type="transmembrane region" description="Helical" evidence="1">
    <location>
        <begin position="401"/>
        <end position="421"/>
    </location>
</feature>
<feature type="transmembrane region" description="Helical" evidence="1">
    <location>
        <begin position="433"/>
        <end position="453"/>
    </location>
</feature>
<protein>
    <recommendedName>
        <fullName evidence="2">G domain-containing protein</fullName>
    </recommendedName>
</protein>
<evidence type="ECO:0000259" key="2">
    <source>
        <dbReference type="Pfam" id="PF01926"/>
    </source>
</evidence>
<keyword evidence="1" id="KW-1133">Transmembrane helix</keyword>
<feature type="domain" description="G" evidence="2">
    <location>
        <begin position="72"/>
        <end position="193"/>
    </location>
</feature>
<organism evidence="3 4">
    <name type="scientific">Yinghuangia aomiensis</name>
    <dbReference type="NCBI Taxonomy" id="676205"/>
    <lineage>
        <taxon>Bacteria</taxon>
        <taxon>Bacillati</taxon>
        <taxon>Actinomycetota</taxon>
        <taxon>Actinomycetes</taxon>
        <taxon>Kitasatosporales</taxon>
        <taxon>Streptomycetaceae</taxon>
        <taxon>Yinghuangia</taxon>
    </lineage>
</organism>
<dbReference type="EMBL" id="BAABHS010000013">
    <property type="protein sequence ID" value="GAA4970386.1"/>
    <property type="molecule type" value="Genomic_DNA"/>
</dbReference>
<reference evidence="4" key="1">
    <citation type="journal article" date="2019" name="Int. J. Syst. Evol. Microbiol.">
        <title>The Global Catalogue of Microorganisms (GCM) 10K type strain sequencing project: providing services to taxonomists for standard genome sequencing and annotation.</title>
        <authorList>
            <consortium name="The Broad Institute Genomics Platform"/>
            <consortium name="The Broad Institute Genome Sequencing Center for Infectious Disease"/>
            <person name="Wu L."/>
            <person name="Ma J."/>
        </authorList>
    </citation>
    <scope>NUCLEOTIDE SEQUENCE [LARGE SCALE GENOMIC DNA]</scope>
    <source>
        <strain evidence="4">JCM 17986</strain>
    </source>
</reference>
<keyword evidence="4" id="KW-1185">Reference proteome</keyword>
<dbReference type="PANTHER" id="PTHR42698">
    <property type="entry name" value="GTPASE ERA"/>
    <property type="match status" value="1"/>
</dbReference>
<accession>A0ABP9HGP0</accession>
<proteinExistence type="predicted"/>
<dbReference type="Proteomes" id="UP001500466">
    <property type="component" value="Unassembled WGS sequence"/>
</dbReference>
<comment type="caution">
    <text evidence="3">The sequence shown here is derived from an EMBL/GenBank/DDBJ whole genome shotgun (WGS) entry which is preliminary data.</text>
</comment>
<dbReference type="Gene3D" id="3.40.50.300">
    <property type="entry name" value="P-loop containing nucleotide triphosphate hydrolases"/>
    <property type="match status" value="1"/>
</dbReference>
<evidence type="ECO:0000313" key="4">
    <source>
        <dbReference type="Proteomes" id="UP001500466"/>
    </source>
</evidence>
<dbReference type="InterPro" id="IPR006073">
    <property type="entry name" value="GTP-bd"/>
</dbReference>